<dbReference type="AlphaFoldDB" id="A0A1I3T1M0"/>
<proteinExistence type="predicted"/>
<evidence type="ECO:0000313" key="3">
    <source>
        <dbReference type="Proteomes" id="UP000182829"/>
    </source>
</evidence>
<protein>
    <submittedName>
        <fullName evidence="2">Uncharacterized protein</fullName>
    </submittedName>
</protein>
<feature type="region of interest" description="Disordered" evidence="1">
    <location>
        <begin position="1"/>
        <end position="30"/>
    </location>
</feature>
<dbReference type="InterPro" id="IPR055998">
    <property type="entry name" value="DUF7576"/>
</dbReference>
<feature type="region of interest" description="Disordered" evidence="1">
    <location>
        <begin position="81"/>
        <end position="105"/>
    </location>
</feature>
<dbReference type="Pfam" id="PF24461">
    <property type="entry name" value="DUF7576"/>
    <property type="match status" value="1"/>
</dbReference>
<name>A0A1I3T1M0_9EURY</name>
<dbReference type="RefSeq" id="WP_005577433.1">
    <property type="nucleotide sequence ID" value="NZ_FORO01000051.1"/>
</dbReference>
<evidence type="ECO:0000313" key="2">
    <source>
        <dbReference type="EMBL" id="SFJ64570.1"/>
    </source>
</evidence>
<gene>
    <name evidence="2" type="ORF">SAMN05443661_1518</name>
</gene>
<dbReference type="OrthoDB" id="157517at2157"/>
<accession>A0A1I3T1M0</accession>
<reference evidence="2 3" key="1">
    <citation type="submission" date="2016-10" db="EMBL/GenBank/DDBJ databases">
        <authorList>
            <person name="de Groot N.N."/>
        </authorList>
    </citation>
    <scope>NUCLEOTIDE SEQUENCE [LARGE SCALE GENOMIC DNA]</scope>
    <source>
        <strain evidence="2 3">SP2</strain>
    </source>
</reference>
<feature type="compositionally biased region" description="Polar residues" evidence="1">
    <location>
        <begin position="91"/>
        <end position="105"/>
    </location>
</feature>
<dbReference type="EMBL" id="FORO01000051">
    <property type="protein sequence ID" value="SFJ64570.1"/>
    <property type="molecule type" value="Genomic_DNA"/>
</dbReference>
<sequence length="105" mass="11781">MSPNTDPSPAEPVQATVSTDTDEREPRLEGFDDPARVVESVPDAISCVTCGATIGPSDYRISWVVEERDRTLERHYCSEECFPDEKPTDNPGDSRSPTRNWSYCR</sequence>
<dbReference type="Proteomes" id="UP000182829">
    <property type="component" value="Unassembled WGS sequence"/>
</dbReference>
<organism evidence="2 3">
    <name type="scientific">Natronobacterium gregoryi</name>
    <dbReference type="NCBI Taxonomy" id="44930"/>
    <lineage>
        <taxon>Archaea</taxon>
        <taxon>Methanobacteriati</taxon>
        <taxon>Methanobacteriota</taxon>
        <taxon>Stenosarchaea group</taxon>
        <taxon>Halobacteria</taxon>
        <taxon>Halobacteriales</taxon>
        <taxon>Natrialbaceae</taxon>
        <taxon>Natronobacterium</taxon>
    </lineage>
</organism>
<evidence type="ECO:0000256" key="1">
    <source>
        <dbReference type="SAM" id="MobiDB-lite"/>
    </source>
</evidence>
<dbReference type="GeneID" id="14207954"/>